<organism evidence="1 2">
    <name type="scientific">Xanthomonas phage FoX4</name>
    <dbReference type="NCBI Taxonomy" id="2723900"/>
    <lineage>
        <taxon>Viruses</taxon>
        <taxon>Duplodnaviria</taxon>
        <taxon>Heunggongvirae</taxon>
        <taxon>Uroviricota</taxon>
        <taxon>Caudoviricetes</taxon>
        <taxon>Foxquatrovirus</taxon>
        <taxon>Foxquatrovirus fox4</taxon>
    </lineage>
</organism>
<proteinExistence type="predicted"/>
<evidence type="ECO:0000313" key="1">
    <source>
        <dbReference type="EMBL" id="QJI53036.1"/>
    </source>
</evidence>
<accession>A0A858XBI8</accession>
<keyword evidence="2" id="KW-1185">Reference proteome</keyword>
<dbReference type="EMBL" id="MT161385">
    <property type="protein sequence ID" value="QJI53036.1"/>
    <property type="molecule type" value="Genomic_DNA"/>
</dbReference>
<name>A0A858XBI8_9CAUD</name>
<sequence>MIDWTINVWHAGHGQWSFAAGTVSGVGCISRAQAQHEAETLVKKAKRRIKRRRSVAPKLTECPLPNKPHIVFDTDVNRWVVRTHGRQFVKAALTHVAKLNAQLAKAVRRG</sequence>
<dbReference type="Proteomes" id="UP000671952">
    <property type="component" value="Segment"/>
</dbReference>
<evidence type="ECO:0000313" key="2">
    <source>
        <dbReference type="Proteomes" id="UP000671952"/>
    </source>
</evidence>
<protein>
    <submittedName>
        <fullName evidence="1">Uncharacterized protein</fullName>
    </submittedName>
</protein>
<reference evidence="1" key="1">
    <citation type="submission" date="2020-03" db="EMBL/GenBank/DDBJ databases">
        <title>Development of an integrated pest management strategy to control Xanthomonas campestris pv. campestris by using bacteriophages.</title>
        <authorList>
            <person name="Holtappels D."/>
            <person name="Rombouts S."/>
            <person name="Lavigne R."/>
            <person name="Wagemans J."/>
        </authorList>
    </citation>
    <scope>NUCLEOTIDE SEQUENCE</scope>
</reference>
<gene>
    <name evidence="1" type="ORF">XccvBFoX4_gp82</name>
</gene>